<dbReference type="AlphaFoldDB" id="A0A420GWW6"/>
<protein>
    <recommendedName>
        <fullName evidence="3">AMP-dependent synthetase/ligase domain-containing protein</fullName>
    </recommendedName>
</protein>
<sequence length="473" mass="50761">MKAFGTHARLIDVAHDRTWNGSELEARIQTMEDELHTMPAGLLLLPAPWTIDTVCRYLAALRQRRPLALLDPQIAPDTLAELVERFEPAGLWQPGTAEPAPDGYRHAGTGWIRSTAAAAVHPDLALLLTTSGSTGAARMVRLSRQGVFANADAIVQALGIGPEDIAPTSLPFHLGYGLSVLNSHLAADATLLVTTHPVIGADFWTAVDIHRATSLAAVSHTYELLARLRWTPSAHPSLRTLTQSGSRMRPELITHLAADIGRVGGRFFLMYGQTEATARMAVLPAQRVADKSTSVGLAVPGGRLSILDETGAETRQPGVAGEVIFRGPSVMMGYADSAAELAHGDVQGGVLHTGDIGRFDEDGYLYLEGRLKRMAKLFGLRINLDAVERLAAEAGAEGISAAVSVDDEAIVLWCEGETEPTRLESISRHIAELLRVNRHGVRARSIERLPLLRNGKIDYRSLIRAAADGGAPG</sequence>
<dbReference type="PROSITE" id="PS00455">
    <property type="entry name" value="AMP_BINDING"/>
    <property type="match status" value="1"/>
</dbReference>
<accession>A0A420GWW6</accession>
<dbReference type="InterPro" id="IPR000873">
    <property type="entry name" value="AMP-dep_synth/lig_dom"/>
</dbReference>
<evidence type="ECO:0000256" key="1">
    <source>
        <dbReference type="ARBA" id="ARBA00006432"/>
    </source>
</evidence>
<keyword evidence="2" id="KW-0436">Ligase</keyword>
<feature type="domain" description="AMP-dependent synthetase/ligase" evidence="3">
    <location>
        <begin position="114"/>
        <end position="334"/>
    </location>
</feature>
<evidence type="ECO:0000313" key="4">
    <source>
        <dbReference type="EMBL" id="RKF49720.1"/>
    </source>
</evidence>
<dbReference type="InterPro" id="IPR020845">
    <property type="entry name" value="AMP-binding_CS"/>
</dbReference>
<gene>
    <name evidence="4" type="ORF">BCY88_16125</name>
</gene>
<organism evidence="4 5">
    <name type="scientific">Paraburkholderia fungorum</name>
    <dbReference type="NCBI Taxonomy" id="134537"/>
    <lineage>
        <taxon>Bacteria</taxon>
        <taxon>Pseudomonadati</taxon>
        <taxon>Pseudomonadota</taxon>
        <taxon>Betaproteobacteria</taxon>
        <taxon>Burkholderiales</taxon>
        <taxon>Burkholderiaceae</taxon>
        <taxon>Paraburkholderia</taxon>
    </lineage>
</organism>
<evidence type="ECO:0000256" key="2">
    <source>
        <dbReference type="ARBA" id="ARBA00022598"/>
    </source>
</evidence>
<dbReference type="Proteomes" id="UP000283709">
    <property type="component" value="Unassembled WGS sequence"/>
</dbReference>
<comment type="caution">
    <text evidence="4">The sequence shown here is derived from an EMBL/GenBank/DDBJ whole genome shotgun (WGS) entry which is preliminary data.</text>
</comment>
<dbReference type="GO" id="GO:0006631">
    <property type="term" value="P:fatty acid metabolic process"/>
    <property type="evidence" value="ECO:0007669"/>
    <property type="project" value="TreeGrafter"/>
</dbReference>
<dbReference type="PANTHER" id="PTHR43201:SF5">
    <property type="entry name" value="MEDIUM-CHAIN ACYL-COA LIGASE ACSF2, MITOCHONDRIAL"/>
    <property type="match status" value="1"/>
</dbReference>
<dbReference type="RefSeq" id="WP_120343012.1">
    <property type="nucleotide sequence ID" value="NZ_MCAS01000003.1"/>
</dbReference>
<dbReference type="InterPro" id="IPR042099">
    <property type="entry name" value="ANL_N_sf"/>
</dbReference>
<comment type="similarity">
    <text evidence="1">Belongs to the ATP-dependent AMP-binding enzyme family.</text>
</comment>
<proteinExistence type="inferred from homology"/>
<evidence type="ECO:0000259" key="3">
    <source>
        <dbReference type="Pfam" id="PF00501"/>
    </source>
</evidence>
<evidence type="ECO:0000313" key="5">
    <source>
        <dbReference type="Proteomes" id="UP000283709"/>
    </source>
</evidence>
<dbReference type="Pfam" id="PF00501">
    <property type="entry name" value="AMP-binding"/>
    <property type="match status" value="1"/>
</dbReference>
<dbReference type="PANTHER" id="PTHR43201">
    <property type="entry name" value="ACYL-COA SYNTHETASE"/>
    <property type="match status" value="1"/>
</dbReference>
<dbReference type="GO" id="GO:0031956">
    <property type="term" value="F:medium-chain fatty acid-CoA ligase activity"/>
    <property type="evidence" value="ECO:0007669"/>
    <property type="project" value="TreeGrafter"/>
</dbReference>
<dbReference type="EMBL" id="MCAS01000003">
    <property type="protein sequence ID" value="RKF49720.1"/>
    <property type="molecule type" value="Genomic_DNA"/>
</dbReference>
<dbReference type="Gene3D" id="3.40.50.12780">
    <property type="entry name" value="N-terminal domain of ligase-like"/>
    <property type="match status" value="1"/>
</dbReference>
<reference evidence="4 5" key="1">
    <citation type="submission" date="2016-07" db="EMBL/GenBank/DDBJ databases">
        <title>Genome analysis of Burkholderia fungorum ES3-20.</title>
        <authorList>
            <person name="Xu D."/>
            <person name="Yao R."/>
            <person name="Zheng S."/>
        </authorList>
    </citation>
    <scope>NUCLEOTIDE SEQUENCE [LARGE SCALE GENOMIC DNA]</scope>
    <source>
        <strain evidence="4 5">ES3-20</strain>
    </source>
</reference>
<name>A0A420GWW6_9BURK</name>
<dbReference type="OrthoDB" id="9803968at2"/>
<dbReference type="SUPFAM" id="SSF56801">
    <property type="entry name" value="Acetyl-CoA synthetase-like"/>
    <property type="match status" value="1"/>
</dbReference>